<feature type="region of interest" description="Disordered" evidence="5">
    <location>
        <begin position="226"/>
        <end position="262"/>
    </location>
</feature>
<keyword evidence="6" id="KW-0812">Transmembrane</keyword>
<feature type="signal peptide" evidence="7">
    <location>
        <begin position="1"/>
        <end position="22"/>
    </location>
</feature>
<dbReference type="Pfam" id="PF00012">
    <property type="entry name" value="HSP70"/>
    <property type="match status" value="3"/>
</dbReference>
<keyword evidence="1" id="KW-0547">Nucleotide-binding</keyword>
<dbReference type="PROSITE" id="PS00297">
    <property type="entry name" value="HSP70_1"/>
    <property type="match status" value="1"/>
</dbReference>
<dbReference type="PANTHER" id="PTHR23213:SF177">
    <property type="entry name" value="FORMIN-LIKE PROTEIN 11"/>
    <property type="match status" value="1"/>
</dbReference>
<dbReference type="InterPro" id="IPR043129">
    <property type="entry name" value="ATPase_NBD"/>
</dbReference>
<accession>A0AAV6JNF7</accession>
<evidence type="ECO:0000256" key="7">
    <source>
        <dbReference type="SAM" id="SignalP"/>
    </source>
</evidence>
<dbReference type="Gene3D" id="3.30.420.40">
    <property type="match status" value="1"/>
</dbReference>
<feature type="compositionally biased region" description="Basic and acidic residues" evidence="5">
    <location>
        <begin position="235"/>
        <end position="251"/>
    </location>
</feature>
<dbReference type="GO" id="GO:0005524">
    <property type="term" value="F:ATP binding"/>
    <property type="evidence" value="ECO:0007669"/>
    <property type="project" value="UniProtKB-KW"/>
</dbReference>
<dbReference type="InterPro" id="IPR027643">
    <property type="entry name" value="Formin-like_plant"/>
</dbReference>
<evidence type="ECO:0000256" key="2">
    <source>
        <dbReference type="ARBA" id="ARBA00022840"/>
    </source>
</evidence>
<feature type="region of interest" description="Disordered" evidence="5">
    <location>
        <begin position="172"/>
        <end position="191"/>
    </location>
</feature>
<dbReference type="PROSITE" id="PS51444">
    <property type="entry name" value="FH2"/>
    <property type="match status" value="1"/>
</dbReference>
<sequence length="1112" mass="122511">MFFLIILMFLSLQSTHILVVDGSLIAAEYFNGEKREIEKVPGGDEREEKEALILEKFRFLLGLRSFLTETPITGENEAPAPSPTIEEAPAPAPAPVHPVQVNPRRPFHRPNPIPQPRKTRKEESDSKGRYKRIVVAVSASAAATFVLFSIGLIWVCRKVRRERKISSTNTVSVYGNERGSGNGNGSMKKVSSDPGLDPFYLDSIGAALEPPQAFPFKQNPETVKISLSNGNASSSKDEREGSEKGTVRSEPGDSCSAAGEIVSVHDSGESVKTYYPDECEKIEIEADSSDDESFHSPCGSLSSNLRLSNASAGSLLDITEFLSPQGSYMSHPSPRPPPPPPPPPPPLRPTSNSQIFPSHSSSCSTPTVSKAISSSTLPTSSSPRDSDSSSSGLNQTPKREFPPNPPKPFVGIPPPPCPPPFSKGNGNDSLKTPPPAPSQQFHFMPLGKDGAPLPKLKPLHWDKVRASPDQSMVWDKLRSSSFEFDEAMIESLFGYNMQSSMKNDEAKSKSPPPSKHVLDPKRLQNITILSKALNATAEQVCDALLQGEGLCLQQLEALVKMAPTKEEEAKLSSYKGDIKDLGSTEKFLKAMLNIPFAFLRFEAMLYRETFEDEVVHLRKSFSMLEEACKELRSSRFFLKLLEAVLKTGNRMNIGTIRGGARAFKLDALLKLADVKGADGRTTLLHFVVQEIVRSEGIRVSESIMGKINQKNKTRNSEEREEDYRRMGLDLVAGLSFELCNVKKTATIDLDVLAGSVSNLSNGMSKLQQLVGKDLFGDATGGNFVHKMRFFLGHAEKNIKELREDEGRVLVHVREITEYFHGNLSKDEANPLRIFVIVRDFLEFCFGLTIAAETPNLGTVIGIDLGTTYSCVGVYRNGNVEIIVNDQGNRITPSWVAFTDTERLIGEAAKNQAALNAERTIFNFKRLIGRSPSSFAFESKGMIGFHGTEYDLIGVWFVFLDRFDDPEVQRDMKLLPYKIVNKDGKPYIQVKIKDGEIKVFSPEEISAMILGKMKETAESYLGKKIKNAVVTVPGIILLDVAPLSLGIETVGGVMTKLIPRNTVIPTKKSQIFTTYQDQQTTVSIKVYEGERSLTKDCRELGKFELSGIPPAPR</sequence>
<dbReference type="Gene3D" id="3.30.30.30">
    <property type="match status" value="1"/>
</dbReference>
<dbReference type="GO" id="GO:0140662">
    <property type="term" value="F:ATP-dependent protein folding chaperone"/>
    <property type="evidence" value="ECO:0007669"/>
    <property type="project" value="InterPro"/>
</dbReference>
<dbReference type="SUPFAM" id="SSF53067">
    <property type="entry name" value="Actin-like ATPase domain"/>
    <property type="match status" value="1"/>
</dbReference>
<dbReference type="SMART" id="SM00498">
    <property type="entry name" value="FH2"/>
    <property type="match status" value="1"/>
</dbReference>
<dbReference type="AlphaFoldDB" id="A0AAV6JNF7"/>
<feature type="region of interest" description="Disordered" evidence="5">
    <location>
        <begin position="72"/>
        <end position="127"/>
    </location>
</feature>
<dbReference type="InterPro" id="IPR015425">
    <property type="entry name" value="FH2_Formin"/>
</dbReference>
<proteinExistence type="inferred from homology"/>
<feature type="domain" description="FH2" evidence="8">
    <location>
        <begin position="446"/>
        <end position="820"/>
    </location>
</feature>
<dbReference type="GO" id="GO:0051015">
    <property type="term" value="F:actin filament binding"/>
    <property type="evidence" value="ECO:0007669"/>
    <property type="project" value="InterPro"/>
</dbReference>
<name>A0AAV6JNF7_9ERIC</name>
<dbReference type="InterPro" id="IPR018181">
    <property type="entry name" value="Heat_shock_70_CS"/>
</dbReference>
<evidence type="ECO:0000256" key="6">
    <source>
        <dbReference type="SAM" id="Phobius"/>
    </source>
</evidence>
<dbReference type="SUPFAM" id="SSF100920">
    <property type="entry name" value="Heat shock protein 70kD (HSP70), peptide-binding domain"/>
    <property type="match status" value="1"/>
</dbReference>
<dbReference type="InterPro" id="IPR029047">
    <property type="entry name" value="HSP70_peptide-bd_sf"/>
</dbReference>
<dbReference type="InterPro" id="IPR042201">
    <property type="entry name" value="FH2_Formin_sf"/>
</dbReference>
<dbReference type="PANTHER" id="PTHR23213">
    <property type="entry name" value="FORMIN-RELATED"/>
    <property type="match status" value="1"/>
</dbReference>
<reference evidence="9" key="1">
    <citation type="submission" date="2020-08" db="EMBL/GenBank/DDBJ databases">
        <title>Plant Genome Project.</title>
        <authorList>
            <person name="Zhang R.-G."/>
        </authorList>
    </citation>
    <scope>NUCLEOTIDE SEQUENCE</scope>
    <source>
        <strain evidence="9">WSP0</strain>
        <tissue evidence="9">Leaf</tissue>
    </source>
</reference>
<feature type="transmembrane region" description="Helical" evidence="6">
    <location>
        <begin position="133"/>
        <end position="156"/>
    </location>
</feature>
<comment type="caution">
    <text evidence="9">The sequence shown here is derived from an EMBL/GenBank/DDBJ whole genome shotgun (WGS) entry which is preliminary data.</text>
</comment>
<dbReference type="Gene3D" id="1.20.58.2220">
    <property type="entry name" value="Formin, FH2 domain"/>
    <property type="match status" value="1"/>
</dbReference>
<feature type="compositionally biased region" description="Low complexity" evidence="5">
    <location>
        <begin position="357"/>
        <end position="391"/>
    </location>
</feature>
<dbReference type="FunFam" id="3.30.30.30:FF:000003">
    <property type="entry name" value="Heat shock protein 9"/>
    <property type="match status" value="1"/>
</dbReference>
<comment type="similarity">
    <text evidence="3">Belongs to the formin-like family. Class-I subfamily.</text>
</comment>
<keyword evidence="10" id="KW-1185">Reference proteome</keyword>
<evidence type="ECO:0000256" key="4">
    <source>
        <dbReference type="RuleBase" id="RU361260"/>
    </source>
</evidence>
<dbReference type="Proteomes" id="UP000823749">
    <property type="component" value="Chromosome 7"/>
</dbReference>
<evidence type="ECO:0000259" key="8">
    <source>
        <dbReference type="PROSITE" id="PS51444"/>
    </source>
</evidence>
<evidence type="ECO:0000313" key="10">
    <source>
        <dbReference type="Proteomes" id="UP000823749"/>
    </source>
</evidence>
<evidence type="ECO:0000256" key="5">
    <source>
        <dbReference type="SAM" id="MobiDB-lite"/>
    </source>
</evidence>
<dbReference type="GO" id="GO:0045010">
    <property type="term" value="P:actin nucleation"/>
    <property type="evidence" value="ECO:0007669"/>
    <property type="project" value="InterPro"/>
</dbReference>
<feature type="region of interest" description="Disordered" evidence="5">
    <location>
        <begin position="319"/>
        <end position="449"/>
    </location>
</feature>
<gene>
    <name evidence="9" type="ORF">RHGRI_021383</name>
</gene>
<keyword evidence="6" id="KW-1133">Transmembrane helix</keyword>
<dbReference type="Pfam" id="PF02181">
    <property type="entry name" value="FH2"/>
    <property type="match status" value="1"/>
</dbReference>
<organism evidence="9 10">
    <name type="scientific">Rhododendron griersonianum</name>
    <dbReference type="NCBI Taxonomy" id="479676"/>
    <lineage>
        <taxon>Eukaryota</taxon>
        <taxon>Viridiplantae</taxon>
        <taxon>Streptophyta</taxon>
        <taxon>Embryophyta</taxon>
        <taxon>Tracheophyta</taxon>
        <taxon>Spermatophyta</taxon>
        <taxon>Magnoliopsida</taxon>
        <taxon>eudicotyledons</taxon>
        <taxon>Gunneridae</taxon>
        <taxon>Pentapetalae</taxon>
        <taxon>asterids</taxon>
        <taxon>Ericales</taxon>
        <taxon>Ericaceae</taxon>
        <taxon>Ericoideae</taxon>
        <taxon>Rhodoreae</taxon>
        <taxon>Rhododendron</taxon>
    </lineage>
</organism>
<protein>
    <recommendedName>
        <fullName evidence="4">Formin-like protein</fullName>
    </recommendedName>
</protein>
<dbReference type="Gene3D" id="2.60.34.10">
    <property type="entry name" value="Substrate Binding Domain Of DNAk, Chain A, domain 1"/>
    <property type="match status" value="1"/>
</dbReference>
<keyword evidence="7" id="KW-0732">Signal</keyword>
<feature type="region of interest" description="Disordered" evidence="5">
    <location>
        <begin position="286"/>
        <end position="305"/>
    </location>
</feature>
<feature type="compositionally biased region" description="Low complexity" evidence="5">
    <location>
        <begin position="77"/>
        <end position="89"/>
    </location>
</feature>
<dbReference type="InterPro" id="IPR013126">
    <property type="entry name" value="Hsp_70_fam"/>
</dbReference>
<dbReference type="PRINTS" id="PR00301">
    <property type="entry name" value="HEATSHOCK70"/>
</dbReference>
<evidence type="ECO:0000256" key="3">
    <source>
        <dbReference type="ARBA" id="ARBA00025793"/>
    </source>
</evidence>
<dbReference type="EMBL" id="JACTNZ010000007">
    <property type="protein sequence ID" value="KAG5541528.1"/>
    <property type="molecule type" value="Genomic_DNA"/>
</dbReference>
<dbReference type="SUPFAM" id="SSF101447">
    <property type="entry name" value="Formin homology 2 domain (FH2 domain)"/>
    <property type="match status" value="1"/>
</dbReference>
<feature type="compositionally biased region" description="Pro residues" evidence="5">
    <location>
        <begin position="402"/>
        <end position="421"/>
    </location>
</feature>
<feature type="compositionally biased region" description="Pro residues" evidence="5">
    <location>
        <begin position="333"/>
        <end position="348"/>
    </location>
</feature>
<keyword evidence="2" id="KW-0067">ATP-binding</keyword>
<evidence type="ECO:0000256" key="1">
    <source>
        <dbReference type="ARBA" id="ARBA00022741"/>
    </source>
</evidence>
<keyword evidence="6" id="KW-0472">Membrane</keyword>
<evidence type="ECO:0000313" key="9">
    <source>
        <dbReference type="EMBL" id="KAG5541528.1"/>
    </source>
</evidence>
<feature type="chain" id="PRO_5043708817" description="Formin-like protein" evidence="7">
    <location>
        <begin position="23"/>
        <end position="1112"/>
    </location>
</feature>